<feature type="transmembrane region" description="Helical" evidence="6">
    <location>
        <begin position="60"/>
        <end position="86"/>
    </location>
</feature>
<keyword evidence="9" id="KW-1185">Reference proteome</keyword>
<sequence>MTDRIYPSAKPAGANPPASTNGATNPAFPATKAQLYGASRPQYRPQPKPQRYRRSCCCSCILWTIILLIALVFLAAIAGAIFWVLYRPQRPSFSVTTLRISQFNVTRSKDGSSSRLNSKLDLAVSTRNPNKKIVFGYDPITVSASSNGVGIGSGTVPAFVHERKNTTLMKASVTSAGTELDSSSASSLSADLKKKSGLPLEIEMDTKVQVKIGSLKAKKVGIRVSCNGIQAAVPKGKGKSAVSDSGSFSNAKCKVDLRIKIWKWTF</sequence>
<dbReference type="PANTHER" id="PTHR31234">
    <property type="entry name" value="LATE EMBRYOGENESIS ABUNDANT (LEA) HYDROXYPROLINE-RICH GLYCOPROTEIN FAMILY"/>
    <property type="match status" value="1"/>
</dbReference>
<comment type="caution">
    <text evidence="8">The sequence shown here is derived from an EMBL/GenBank/DDBJ whole genome shotgun (WGS) entry which is preliminary data.</text>
</comment>
<keyword evidence="2 6" id="KW-0812">Transmembrane</keyword>
<evidence type="ECO:0000256" key="5">
    <source>
        <dbReference type="SAM" id="MobiDB-lite"/>
    </source>
</evidence>
<evidence type="ECO:0000313" key="8">
    <source>
        <dbReference type="EMBL" id="KAK9149017.1"/>
    </source>
</evidence>
<dbReference type="Gene3D" id="2.60.40.1820">
    <property type="match status" value="1"/>
</dbReference>
<comment type="subcellular location">
    <subcellularLocation>
        <location evidence="1">Membrane</location>
        <topology evidence="1">Single-pass membrane protein</topology>
    </subcellularLocation>
</comment>
<gene>
    <name evidence="8" type="ORF">Scep_007774</name>
</gene>
<dbReference type="Pfam" id="PF03168">
    <property type="entry name" value="LEA_2"/>
    <property type="match status" value="1"/>
</dbReference>
<evidence type="ECO:0000256" key="2">
    <source>
        <dbReference type="ARBA" id="ARBA00022692"/>
    </source>
</evidence>
<feature type="region of interest" description="Disordered" evidence="5">
    <location>
        <begin position="1"/>
        <end position="28"/>
    </location>
</feature>
<dbReference type="InterPro" id="IPR044839">
    <property type="entry name" value="NDR1-like"/>
</dbReference>
<evidence type="ECO:0000256" key="4">
    <source>
        <dbReference type="ARBA" id="ARBA00023136"/>
    </source>
</evidence>
<dbReference type="GO" id="GO:0098542">
    <property type="term" value="P:defense response to other organism"/>
    <property type="evidence" value="ECO:0007669"/>
    <property type="project" value="InterPro"/>
</dbReference>
<evidence type="ECO:0000256" key="6">
    <source>
        <dbReference type="SAM" id="Phobius"/>
    </source>
</evidence>
<dbReference type="Proteomes" id="UP001419268">
    <property type="component" value="Unassembled WGS sequence"/>
</dbReference>
<keyword evidence="3 6" id="KW-1133">Transmembrane helix</keyword>
<name>A0AAP0PM37_9MAGN</name>
<dbReference type="AlphaFoldDB" id="A0AAP0PM37"/>
<keyword evidence="4 6" id="KW-0472">Membrane</keyword>
<protein>
    <recommendedName>
        <fullName evidence="7">Late embryogenesis abundant protein LEA-2 subgroup domain-containing protein</fullName>
    </recommendedName>
</protein>
<organism evidence="8 9">
    <name type="scientific">Stephania cephalantha</name>
    <dbReference type="NCBI Taxonomy" id="152367"/>
    <lineage>
        <taxon>Eukaryota</taxon>
        <taxon>Viridiplantae</taxon>
        <taxon>Streptophyta</taxon>
        <taxon>Embryophyta</taxon>
        <taxon>Tracheophyta</taxon>
        <taxon>Spermatophyta</taxon>
        <taxon>Magnoliopsida</taxon>
        <taxon>Ranunculales</taxon>
        <taxon>Menispermaceae</taxon>
        <taxon>Menispermoideae</taxon>
        <taxon>Cissampelideae</taxon>
        <taxon>Stephania</taxon>
    </lineage>
</organism>
<evidence type="ECO:0000256" key="1">
    <source>
        <dbReference type="ARBA" id="ARBA00004167"/>
    </source>
</evidence>
<evidence type="ECO:0000259" key="7">
    <source>
        <dbReference type="Pfam" id="PF03168"/>
    </source>
</evidence>
<evidence type="ECO:0000313" key="9">
    <source>
        <dbReference type="Proteomes" id="UP001419268"/>
    </source>
</evidence>
<evidence type="ECO:0000256" key="3">
    <source>
        <dbReference type="ARBA" id="ARBA00022989"/>
    </source>
</evidence>
<proteinExistence type="predicted"/>
<dbReference type="GO" id="GO:0005886">
    <property type="term" value="C:plasma membrane"/>
    <property type="evidence" value="ECO:0007669"/>
    <property type="project" value="TreeGrafter"/>
</dbReference>
<reference evidence="8 9" key="1">
    <citation type="submission" date="2024-01" db="EMBL/GenBank/DDBJ databases">
        <title>Genome assemblies of Stephania.</title>
        <authorList>
            <person name="Yang L."/>
        </authorList>
    </citation>
    <scope>NUCLEOTIDE SEQUENCE [LARGE SCALE GENOMIC DNA]</scope>
    <source>
        <strain evidence="8">JXDWG</strain>
        <tissue evidence="8">Leaf</tissue>
    </source>
</reference>
<dbReference type="InterPro" id="IPR004864">
    <property type="entry name" value="LEA_2"/>
</dbReference>
<accession>A0AAP0PM37</accession>
<dbReference type="PANTHER" id="PTHR31234:SF2">
    <property type="entry name" value="OS05G0199100 PROTEIN"/>
    <property type="match status" value="1"/>
</dbReference>
<dbReference type="EMBL" id="JBBNAG010000003">
    <property type="protein sequence ID" value="KAK9149017.1"/>
    <property type="molecule type" value="Genomic_DNA"/>
</dbReference>
<feature type="domain" description="Late embryogenesis abundant protein LEA-2 subgroup" evidence="7">
    <location>
        <begin position="124"/>
        <end position="226"/>
    </location>
</feature>